<organism evidence="1 2">
    <name type="scientific">Tribolium castaneum</name>
    <name type="common">Red flour beetle</name>
    <dbReference type="NCBI Taxonomy" id="7070"/>
    <lineage>
        <taxon>Eukaryota</taxon>
        <taxon>Metazoa</taxon>
        <taxon>Ecdysozoa</taxon>
        <taxon>Arthropoda</taxon>
        <taxon>Hexapoda</taxon>
        <taxon>Insecta</taxon>
        <taxon>Pterygota</taxon>
        <taxon>Neoptera</taxon>
        <taxon>Endopterygota</taxon>
        <taxon>Coleoptera</taxon>
        <taxon>Polyphaga</taxon>
        <taxon>Cucujiformia</taxon>
        <taxon>Tenebrionidae</taxon>
        <taxon>Tenebrionidae incertae sedis</taxon>
        <taxon>Tribolium</taxon>
    </lineage>
</organism>
<proteinExistence type="predicted"/>
<reference evidence="1 2" key="2">
    <citation type="journal article" date="2010" name="Nucleic Acids Res.">
        <title>BeetleBase in 2010: revisions to provide comprehensive genomic information for Tribolium castaneum.</title>
        <authorList>
            <person name="Kim H.S."/>
            <person name="Murphy T."/>
            <person name="Xia J."/>
            <person name="Caragea D."/>
            <person name="Park Y."/>
            <person name="Beeman R.W."/>
            <person name="Lorenzen M.D."/>
            <person name="Butcher S."/>
            <person name="Manak J.R."/>
            <person name="Brown S.J."/>
        </authorList>
    </citation>
    <scope>GENOME REANNOTATION</scope>
    <source>
        <strain evidence="1 2">Georgia GA2</strain>
    </source>
</reference>
<accession>D6W6H2</accession>
<keyword evidence="2" id="KW-1185">Reference proteome</keyword>
<dbReference type="InParanoid" id="D6W6H2"/>
<gene>
    <name evidence="1" type="primary">GLEAN_04707</name>
    <name evidence="1" type="ORF">TcasGA2_TC004707</name>
</gene>
<protein>
    <submittedName>
        <fullName evidence="1">Uncharacterized protein</fullName>
    </submittedName>
</protein>
<dbReference type="HOGENOM" id="CLU_2561278_0_0_1"/>
<dbReference type="Proteomes" id="UP000007266">
    <property type="component" value="Linkage group 1"/>
</dbReference>
<evidence type="ECO:0000313" key="2">
    <source>
        <dbReference type="Proteomes" id="UP000007266"/>
    </source>
</evidence>
<sequence>MSFKAVPDKPQILEEPTRQNESFRVEKILQIDRFLAEVPDLLMINDKIYLESSSQQSTCTNIQTLPERESHLSFILDILDIV</sequence>
<dbReference type="AlphaFoldDB" id="D6W6H2"/>
<evidence type="ECO:0000313" key="1">
    <source>
        <dbReference type="EMBL" id="EFA11109.1"/>
    </source>
</evidence>
<reference evidence="1 2" key="1">
    <citation type="journal article" date="2008" name="Nature">
        <title>The genome of the model beetle and pest Tribolium castaneum.</title>
        <authorList>
            <consortium name="Tribolium Genome Sequencing Consortium"/>
            <person name="Richards S."/>
            <person name="Gibbs R.A."/>
            <person name="Weinstock G.M."/>
            <person name="Brown S.J."/>
            <person name="Denell R."/>
            <person name="Beeman R.W."/>
            <person name="Gibbs R."/>
            <person name="Beeman R.W."/>
            <person name="Brown S.J."/>
            <person name="Bucher G."/>
            <person name="Friedrich M."/>
            <person name="Grimmelikhuijzen C.J."/>
            <person name="Klingler M."/>
            <person name="Lorenzen M."/>
            <person name="Richards S."/>
            <person name="Roth S."/>
            <person name="Schroder R."/>
            <person name="Tautz D."/>
            <person name="Zdobnov E.M."/>
            <person name="Muzny D."/>
            <person name="Gibbs R.A."/>
            <person name="Weinstock G.M."/>
            <person name="Attaway T."/>
            <person name="Bell S."/>
            <person name="Buhay C.J."/>
            <person name="Chandrabose M.N."/>
            <person name="Chavez D."/>
            <person name="Clerk-Blankenburg K.P."/>
            <person name="Cree A."/>
            <person name="Dao M."/>
            <person name="Davis C."/>
            <person name="Chacko J."/>
            <person name="Dinh H."/>
            <person name="Dugan-Rocha S."/>
            <person name="Fowler G."/>
            <person name="Garner T.T."/>
            <person name="Garnes J."/>
            <person name="Gnirke A."/>
            <person name="Hawes A."/>
            <person name="Hernandez J."/>
            <person name="Hines S."/>
            <person name="Holder M."/>
            <person name="Hume J."/>
            <person name="Jhangiani S.N."/>
            <person name="Joshi V."/>
            <person name="Khan Z.M."/>
            <person name="Jackson L."/>
            <person name="Kovar C."/>
            <person name="Kowis A."/>
            <person name="Lee S."/>
            <person name="Lewis L.R."/>
            <person name="Margolis J."/>
            <person name="Morgan M."/>
            <person name="Nazareth L.V."/>
            <person name="Nguyen N."/>
            <person name="Okwuonu G."/>
            <person name="Parker D."/>
            <person name="Richards S."/>
            <person name="Ruiz S.J."/>
            <person name="Santibanez J."/>
            <person name="Savard J."/>
            <person name="Scherer S.E."/>
            <person name="Schneider B."/>
            <person name="Sodergren E."/>
            <person name="Tautz D."/>
            <person name="Vattahil S."/>
            <person name="Villasana D."/>
            <person name="White C.S."/>
            <person name="Wright R."/>
            <person name="Park Y."/>
            <person name="Beeman R.W."/>
            <person name="Lord J."/>
            <person name="Oppert B."/>
            <person name="Lorenzen M."/>
            <person name="Brown S."/>
            <person name="Wang L."/>
            <person name="Savard J."/>
            <person name="Tautz D."/>
            <person name="Richards S."/>
            <person name="Weinstock G."/>
            <person name="Gibbs R.A."/>
            <person name="Liu Y."/>
            <person name="Worley K."/>
            <person name="Weinstock G."/>
            <person name="Elsik C.G."/>
            <person name="Reese J.T."/>
            <person name="Elhaik E."/>
            <person name="Landan G."/>
            <person name="Graur D."/>
            <person name="Arensburger P."/>
            <person name="Atkinson P."/>
            <person name="Beeman R.W."/>
            <person name="Beidler J."/>
            <person name="Brown S.J."/>
            <person name="Demuth J.P."/>
            <person name="Drury D.W."/>
            <person name="Du Y.Z."/>
            <person name="Fujiwara H."/>
            <person name="Lorenzen M."/>
            <person name="Maselli V."/>
            <person name="Osanai M."/>
            <person name="Park Y."/>
            <person name="Robertson H.M."/>
            <person name="Tu Z."/>
            <person name="Wang J.J."/>
            <person name="Wang S."/>
            <person name="Richards S."/>
            <person name="Song H."/>
            <person name="Zhang L."/>
            <person name="Sodergren E."/>
            <person name="Werner D."/>
            <person name="Stanke M."/>
            <person name="Morgenstern B."/>
            <person name="Solovyev V."/>
            <person name="Kosarev P."/>
            <person name="Brown G."/>
            <person name="Chen H.C."/>
            <person name="Ermolaeva O."/>
            <person name="Hlavina W."/>
            <person name="Kapustin Y."/>
            <person name="Kiryutin B."/>
            <person name="Kitts P."/>
            <person name="Maglott D."/>
            <person name="Pruitt K."/>
            <person name="Sapojnikov V."/>
            <person name="Souvorov A."/>
            <person name="Mackey A.J."/>
            <person name="Waterhouse R.M."/>
            <person name="Wyder S."/>
            <person name="Zdobnov E.M."/>
            <person name="Zdobnov E.M."/>
            <person name="Wyder S."/>
            <person name="Kriventseva E.V."/>
            <person name="Kadowaki T."/>
            <person name="Bork P."/>
            <person name="Aranda M."/>
            <person name="Bao R."/>
            <person name="Beermann A."/>
            <person name="Berns N."/>
            <person name="Bolognesi R."/>
            <person name="Bonneton F."/>
            <person name="Bopp D."/>
            <person name="Brown S.J."/>
            <person name="Bucher G."/>
            <person name="Butts T."/>
            <person name="Chaumot A."/>
            <person name="Denell R.E."/>
            <person name="Ferrier D.E."/>
            <person name="Friedrich M."/>
            <person name="Gordon C.M."/>
            <person name="Jindra M."/>
            <person name="Klingler M."/>
            <person name="Lan Q."/>
            <person name="Lattorff H.M."/>
            <person name="Laudet V."/>
            <person name="von Levetsow C."/>
            <person name="Liu Z."/>
            <person name="Lutz R."/>
            <person name="Lynch J.A."/>
            <person name="da Fonseca R.N."/>
            <person name="Posnien N."/>
            <person name="Reuter R."/>
            <person name="Roth S."/>
            <person name="Savard J."/>
            <person name="Schinko J.B."/>
            <person name="Schmitt C."/>
            <person name="Schoppmeier M."/>
            <person name="Schroder R."/>
            <person name="Shippy T.D."/>
            <person name="Simonnet F."/>
            <person name="Marques-Souza H."/>
            <person name="Tautz D."/>
            <person name="Tomoyasu Y."/>
            <person name="Trauner J."/>
            <person name="Van der Zee M."/>
            <person name="Vervoort M."/>
            <person name="Wittkopp N."/>
            <person name="Wimmer E.A."/>
            <person name="Yang X."/>
            <person name="Jones A.K."/>
            <person name="Sattelle D.B."/>
            <person name="Ebert P.R."/>
            <person name="Nelson D."/>
            <person name="Scott J.G."/>
            <person name="Beeman R.W."/>
            <person name="Muthukrishnan S."/>
            <person name="Kramer K.J."/>
            <person name="Arakane Y."/>
            <person name="Beeman R.W."/>
            <person name="Zhu Q."/>
            <person name="Hogenkamp D."/>
            <person name="Dixit R."/>
            <person name="Oppert B."/>
            <person name="Jiang H."/>
            <person name="Zou Z."/>
            <person name="Marshall J."/>
            <person name="Elpidina E."/>
            <person name="Vinokurov K."/>
            <person name="Oppert C."/>
            <person name="Zou Z."/>
            <person name="Evans J."/>
            <person name="Lu Z."/>
            <person name="Zhao P."/>
            <person name="Sumathipala N."/>
            <person name="Altincicek B."/>
            <person name="Vilcinskas A."/>
            <person name="Williams M."/>
            <person name="Hultmark D."/>
            <person name="Hetru C."/>
            <person name="Jiang H."/>
            <person name="Grimmelikhuijzen C.J."/>
            <person name="Hauser F."/>
            <person name="Cazzamali G."/>
            <person name="Williamson M."/>
            <person name="Park Y."/>
            <person name="Li B."/>
            <person name="Tanaka Y."/>
            <person name="Predel R."/>
            <person name="Neupert S."/>
            <person name="Schachtner J."/>
            <person name="Verleyen P."/>
            <person name="Raible F."/>
            <person name="Bork P."/>
            <person name="Friedrich M."/>
            <person name="Walden K.K."/>
            <person name="Robertson H.M."/>
            <person name="Angeli S."/>
            <person name="Foret S."/>
            <person name="Bucher G."/>
            <person name="Schuetz S."/>
            <person name="Maleszka R."/>
            <person name="Wimmer E.A."/>
            <person name="Beeman R.W."/>
            <person name="Lorenzen M."/>
            <person name="Tomoyasu Y."/>
            <person name="Miller S.C."/>
            <person name="Grossmann D."/>
            <person name="Bucher G."/>
        </authorList>
    </citation>
    <scope>NUCLEOTIDE SEQUENCE [LARGE SCALE GENOMIC DNA]</scope>
    <source>
        <strain evidence="1 2">Georgia GA2</strain>
    </source>
</reference>
<name>D6W6H2_TRICA</name>
<dbReference type="EMBL" id="KQ971307">
    <property type="protein sequence ID" value="EFA11109.1"/>
    <property type="molecule type" value="Genomic_DNA"/>
</dbReference>